<evidence type="ECO:0000256" key="3">
    <source>
        <dbReference type="SAM" id="SignalP"/>
    </source>
</evidence>
<dbReference type="InterPro" id="IPR029050">
    <property type="entry name" value="Immunoprotect_excell_Ig-like"/>
</dbReference>
<organism evidence="4 5">
    <name type="scientific">Sphaerisporangium album</name>
    <dbReference type="NCBI Taxonomy" id="509200"/>
    <lineage>
        <taxon>Bacteria</taxon>
        <taxon>Bacillati</taxon>
        <taxon>Actinomycetota</taxon>
        <taxon>Actinomycetes</taxon>
        <taxon>Streptosporangiales</taxon>
        <taxon>Streptosporangiaceae</taxon>
        <taxon>Sphaerisporangium</taxon>
    </lineage>
</organism>
<dbReference type="PROSITE" id="PS51257">
    <property type="entry name" value="PROKAR_LIPOPROTEIN"/>
    <property type="match status" value="1"/>
</dbReference>
<sequence length="188" mass="20350">MILPRHAYALAALAALAAACGNSPAPAPVSPTAPTAAGTSRTIAESTPTSPPRLNTTQVHLAEGIESRVTVLRTRQPLRAVIAGLPERKGYQYAGIEVKFCVTKNTTAETVSVSWSPWALQSADGVLTEAMSSWSDEWWAVPLYPQNRQVKEGRCVRGWIPFEVPKGTRANLVSYEPEEGNPLEWAVR</sequence>
<protein>
    <recommendedName>
        <fullName evidence="6">DUF4352 domain-containing protein</fullName>
    </recommendedName>
</protein>
<dbReference type="RefSeq" id="WP_114033806.1">
    <property type="nucleotide sequence ID" value="NZ_QOIL01000034.1"/>
</dbReference>
<dbReference type="AlphaFoldDB" id="A0A367EM85"/>
<keyword evidence="1 3" id="KW-0732">Signal</keyword>
<dbReference type="Gene3D" id="2.60.40.1240">
    <property type="match status" value="1"/>
</dbReference>
<reference evidence="4 5" key="1">
    <citation type="submission" date="2018-06" db="EMBL/GenBank/DDBJ databases">
        <title>Sphaerisporangium craniellae sp. nov., isolated from a marine sponge in the South China Sea.</title>
        <authorList>
            <person name="Li L."/>
        </authorList>
    </citation>
    <scope>NUCLEOTIDE SEQUENCE [LARGE SCALE GENOMIC DNA]</scope>
    <source>
        <strain evidence="4 5">CCTCC AA 208026</strain>
    </source>
</reference>
<gene>
    <name evidence="4" type="ORF">DQ384_38400</name>
</gene>
<evidence type="ECO:0000313" key="5">
    <source>
        <dbReference type="Proteomes" id="UP000253094"/>
    </source>
</evidence>
<dbReference type="OrthoDB" id="4207206at2"/>
<dbReference type="Proteomes" id="UP000253094">
    <property type="component" value="Unassembled WGS sequence"/>
</dbReference>
<comment type="caution">
    <text evidence="4">The sequence shown here is derived from an EMBL/GenBank/DDBJ whole genome shotgun (WGS) entry which is preliminary data.</text>
</comment>
<feature type="chain" id="PRO_5016851141" description="DUF4352 domain-containing protein" evidence="3">
    <location>
        <begin position="28"/>
        <end position="188"/>
    </location>
</feature>
<evidence type="ECO:0000256" key="1">
    <source>
        <dbReference type="ARBA" id="ARBA00022729"/>
    </source>
</evidence>
<evidence type="ECO:0000313" key="4">
    <source>
        <dbReference type="EMBL" id="RCG19151.1"/>
    </source>
</evidence>
<feature type="region of interest" description="Disordered" evidence="2">
    <location>
        <begin position="24"/>
        <end position="55"/>
    </location>
</feature>
<evidence type="ECO:0008006" key="6">
    <source>
        <dbReference type="Google" id="ProtNLM"/>
    </source>
</evidence>
<evidence type="ECO:0000256" key="2">
    <source>
        <dbReference type="SAM" id="MobiDB-lite"/>
    </source>
</evidence>
<name>A0A367EM85_9ACTN</name>
<feature type="compositionally biased region" description="Polar residues" evidence="2">
    <location>
        <begin position="41"/>
        <end position="55"/>
    </location>
</feature>
<feature type="signal peptide" evidence="3">
    <location>
        <begin position="1"/>
        <end position="27"/>
    </location>
</feature>
<dbReference type="EMBL" id="QOIL01000034">
    <property type="protein sequence ID" value="RCG19151.1"/>
    <property type="molecule type" value="Genomic_DNA"/>
</dbReference>
<keyword evidence="5" id="KW-1185">Reference proteome</keyword>
<accession>A0A367EM85</accession>
<proteinExistence type="predicted"/>